<accession>M4SM36</accession>
<organism evidence="1 2">
    <name type="scientific">Vibrio phage VBP47</name>
    <dbReference type="NCBI Taxonomy" id="754073"/>
    <lineage>
        <taxon>Viruses</taxon>
        <taxon>Duplodnaviria</taxon>
        <taxon>Heunggongvirae</taxon>
        <taxon>Uroviricota</taxon>
        <taxon>Caudoviricetes</taxon>
        <taxon>Schitoviridae</taxon>
        <taxon>Fuhrmanvirinae</taxon>
        <taxon>Stoningtonvirus</taxon>
        <taxon>Stoningtonvirus VBP47</taxon>
    </lineage>
</organism>
<dbReference type="RefSeq" id="YP_007674149.1">
    <property type="nucleotide sequence ID" value="NC_020848.1"/>
</dbReference>
<dbReference type="GeneID" id="15010681"/>
<gene>
    <name evidence="1" type="ORF">VPNG_00054</name>
</gene>
<dbReference type="KEGG" id="vg:15010681"/>
<protein>
    <submittedName>
        <fullName evidence="1">Uncharacterized protein</fullName>
    </submittedName>
</protein>
<evidence type="ECO:0000313" key="2">
    <source>
        <dbReference type="Proteomes" id="UP000204031"/>
    </source>
</evidence>
<dbReference type="Proteomes" id="UP000204031">
    <property type="component" value="Segment"/>
</dbReference>
<name>M4SM36_9CAUD</name>
<dbReference type="OrthoDB" id="38600at10239"/>
<dbReference type="EMBL" id="HQ634194">
    <property type="protein sequence ID" value="AGH57078.1"/>
    <property type="molecule type" value="Genomic_DNA"/>
</dbReference>
<proteinExistence type="predicted"/>
<keyword evidence="2" id="KW-1185">Reference proteome</keyword>
<evidence type="ECO:0000313" key="1">
    <source>
        <dbReference type="EMBL" id="AGH57078.1"/>
    </source>
</evidence>
<reference evidence="1 2" key="1">
    <citation type="submission" date="2010-11" db="EMBL/GenBank/DDBJ databases">
        <title>The Genome Sequence of Vibrio phage VBP47.</title>
        <authorList>
            <consortium name="The Broad Institute Genome Sequencing Platform"/>
            <person name="Henn M.R."/>
            <person name="Wharam S."/>
            <person name="Gilg I."/>
            <person name="Martinez Martinez J."/>
            <person name="Wilson W."/>
            <person name="Levin J."/>
            <person name="Malboeuf C."/>
            <person name="Casali M."/>
            <person name="Russ C."/>
            <person name="Lennon N."/>
            <person name="Chapman S.B."/>
            <person name="Erlich R."/>
            <person name="Young S.K."/>
            <person name="Yandava C."/>
            <person name="Zeng Q."/>
            <person name="Fitzgerald M.F."/>
            <person name="Alvarado L."/>
            <person name="Anderson S."/>
            <person name="Berlin A."/>
            <person name="Chen Z."/>
            <person name="Freedman E."/>
            <person name="Gellesch M."/>
            <person name="Goldberg J."/>
            <person name="Green L."/>
            <person name="Griggs A."/>
            <person name="Gujja S."/>
            <person name="Heilman E."/>
            <person name="Heiman D."/>
            <person name="Hollinger A."/>
            <person name="Howarth C."/>
            <person name="Larson L."/>
            <person name="Mehta T."/>
            <person name="Neiman D."/>
            <person name="Pearson M."/>
            <person name="Roberts A."/>
            <person name="Ryan E."/>
            <person name="Saif S."/>
            <person name="Shea T."/>
            <person name="Shenoy N."/>
            <person name="Sisk P."/>
            <person name="Stolte C."/>
            <person name="Sykes S."/>
            <person name="White J."/>
            <person name="Haas B."/>
            <person name="Nusbaum C."/>
            <person name="Birren B."/>
        </authorList>
    </citation>
    <scope>NUCLEOTIDE SEQUENCE [LARGE SCALE GENOMIC DNA]</scope>
    <source>
        <strain evidence="1 2">VBP47</strain>
    </source>
</reference>
<sequence length="138" mass="16382">MRKCYHCNHEKKLYDFPKKSHGPSGRDTTCKQCMAKKKKAYRHSIKGCIAKIYSHQRSSSVKRGMPYPNYSLGEFRVWCMTQEVFYDLFNNWVISNFNKQFTPSGDRKFDDLPYSLDNLELTTFNQNNNQPRKYSGKR</sequence>